<dbReference type="InterPro" id="IPR017850">
    <property type="entry name" value="Alkaline_phosphatase_core_sf"/>
</dbReference>
<dbReference type="CDD" id="cd16012">
    <property type="entry name" value="ALP"/>
    <property type="match status" value="1"/>
</dbReference>
<gene>
    <name evidence="3" type="ORF">NHN17_05735</name>
</gene>
<dbReference type="Gene3D" id="3.40.720.10">
    <property type="entry name" value="Alkaline Phosphatase, subunit A"/>
    <property type="match status" value="2"/>
</dbReference>
<name>A0ABT1MYJ7_9GAMM</name>
<comment type="caution">
    <text evidence="3">The sequence shown here is derived from an EMBL/GenBank/DDBJ whole genome shotgun (WGS) entry which is preliminary data.</text>
</comment>
<dbReference type="EMBL" id="JANEYT010000008">
    <property type="protein sequence ID" value="MCQ1057563.1"/>
    <property type="molecule type" value="Genomic_DNA"/>
</dbReference>
<dbReference type="SMART" id="SM00098">
    <property type="entry name" value="alkPPc"/>
    <property type="match status" value="1"/>
</dbReference>
<sequence>MNYKLSAMALATSLILTGCMSSSDSNTDGGSNPLPKPTTAKNVILMISDGASDGAWDIASFYTHGQMANEVAPLKDMPHRYAMTTYPLNQSLSPPIFGGCNDSNTEDVLTPKFTYDPEKAWSDKRVDDPEARRMFEGYEYLDTNWTDSAAAGTAMATGTKTFINGISVDGCGDPLKLITEYAKDAGKSTGVVTSVNLAHATPAVFGTKDTTRLFMNRLTSGMLSLGHLDLIMGAGHPDYDDDGVRTDSPNFATISEDDWASVTSGLLFPAGSELPWGFMDTLSQFEALAGDYAAPALMEGPLLAIPQVKQTLQQRRTCTAEERMEAFACKEIPDMPTLEMMTKGALNYLGQNENGFFVMIEGGAVDWAAHDNDTGLIIEEQTDFHDSISAVMEWVETNSNWDETLLVITTDHGNSYVLGETSDLEAYAPVNESNVGTTPEVKYYSGDHTAELVRVYAKGFGATRFEEHFDGNDPYYADKYRNEGATGEYFDNTNIFDVMKSVMFEAVNPM</sequence>
<organism evidence="3 4">
    <name type="scientific">Photobacterium pectinilyticum</name>
    <dbReference type="NCBI Taxonomy" id="2906793"/>
    <lineage>
        <taxon>Bacteria</taxon>
        <taxon>Pseudomonadati</taxon>
        <taxon>Pseudomonadota</taxon>
        <taxon>Gammaproteobacteria</taxon>
        <taxon>Vibrionales</taxon>
        <taxon>Vibrionaceae</taxon>
        <taxon>Photobacterium</taxon>
    </lineage>
</organism>
<protein>
    <submittedName>
        <fullName evidence="3">Alkaline phosphatase</fullName>
        <ecNumber evidence="3">3.1.3.1</ecNumber>
    </submittedName>
</protein>
<evidence type="ECO:0000256" key="2">
    <source>
        <dbReference type="SAM" id="SignalP"/>
    </source>
</evidence>
<feature type="signal peptide" evidence="2">
    <location>
        <begin position="1"/>
        <end position="22"/>
    </location>
</feature>
<dbReference type="PROSITE" id="PS51257">
    <property type="entry name" value="PROKAR_LIPOPROTEIN"/>
    <property type="match status" value="1"/>
</dbReference>
<dbReference type="RefSeq" id="WP_255041158.1">
    <property type="nucleotide sequence ID" value="NZ_JANEYT010000008.1"/>
</dbReference>
<dbReference type="InterPro" id="IPR001952">
    <property type="entry name" value="Alkaline_phosphatase"/>
</dbReference>
<reference evidence="3 4" key="1">
    <citation type="submission" date="2022-07" db="EMBL/GenBank/DDBJ databases">
        <title>Photobacterium pectinilyticum sp. nov., a marine bacterium isolated from surface seawater of Qingdao offshore.</title>
        <authorList>
            <person name="Wang X."/>
        </authorList>
    </citation>
    <scope>NUCLEOTIDE SEQUENCE [LARGE SCALE GENOMIC DNA]</scope>
    <source>
        <strain evidence="3 4">ZSDE20</strain>
    </source>
</reference>
<proteinExistence type="predicted"/>
<dbReference type="PANTHER" id="PTHR11596:SF5">
    <property type="entry name" value="ALKALINE PHOSPHATASE"/>
    <property type="match status" value="1"/>
</dbReference>
<evidence type="ECO:0000313" key="4">
    <source>
        <dbReference type="Proteomes" id="UP001524460"/>
    </source>
</evidence>
<keyword evidence="3" id="KW-0378">Hydrolase</keyword>
<dbReference type="PANTHER" id="PTHR11596">
    <property type="entry name" value="ALKALINE PHOSPHATASE"/>
    <property type="match status" value="1"/>
</dbReference>
<evidence type="ECO:0000313" key="3">
    <source>
        <dbReference type="EMBL" id="MCQ1057563.1"/>
    </source>
</evidence>
<dbReference type="Pfam" id="PF00245">
    <property type="entry name" value="Alk_phosphatase"/>
    <property type="match status" value="2"/>
</dbReference>
<accession>A0ABT1MYJ7</accession>
<dbReference type="EC" id="3.1.3.1" evidence="3"/>
<keyword evidence="1" id="KW-0597">Phosphoprotein</keyword>
<evidence type="ECO:0000256" key="1">
    <source>
        <dbReference type="ARBA" id="ARBA00022553"/>
    </source>
</evidence>
<dbReference type="SUPFAM" id="SSF53649">
    <property type="entry name" value="Alkaline phosphatase-like"/>
    <property type="match status" value="1"/>
</dbReference>
<dbReference type="Proteomes" id="UP001524460">
    <property type="component" value="Unassembled WGS sequence"/>
</dbReference>
<feature type="chain" id="PRO_5045878096" evidence="2">
    <location>
        <begin position="23"/>
        <end position="510"/>
    </location>
</feature>
<dbReference type="GO" id="GO:0004035">
    <property type="term" value="F:alkaline phosphatase activity"/>
    <property type="evidence" value="ECO:0007669"/>
    <property type="project" value="UniProtKB-EC"/>
</dbReference>
<keyword evidence="2" id="KW-0732">Signal</keyword>
<keyword evidence="4" id="KW-1185">Reference proteome</keyword>